<dbReference type="SUPFAM" id="SSF53850">
    <property type="entry name" value="Periplasmic binding protein-like II"/>
    <property type="match status" value="1"/>
</dbReference>
<dbReference type="EC" id="2.5.1.61" evidence="3"/>
<evidence type="ECO:0000256" key="5">
    <source>
        <dbReference type="ARBA" id="ARBA00023244"/>
    </source>
</evidence>
<comment type="caution">
    <text evidence="8">The sequence shown here is derived from an EMBL/GenBank/DDBJ whole genome shotgun (WGS) entry which is preliminary data.</text>
</comment>
<evidence type="ECO:0000256" key="1">
    <source>
        <dbReference type="ARBA" id="ARBA00001916"/>
    </source>
</evidence>
<evidence type="ECO:0000313" key="9">
    <source>
        <dbReference type="Proteomes" id="UP001186944"/>
    </source>
</evidence>
<dbReference type="PANTHER" id="PTHR11557">
    <property type="entry name" value="PORPHOBILINOGEN DEAMINASE"/>
    <property type="match status" value="1"/>
</dbReference>
<evidence type="ECO:0000313" key="8">
    <source>
        <dbReference type="EMBL" id="KAK3099965.1"/>
    </source>
</evidence>
<evidence type="ECO:0000259" key="7">
    <source>
        <dbReference type="Pfam" id="PF03900"/>
    </source>
</evidence>
<dbReference type="InterPro" id="IPR022417">
    <property type="entry name" value="Porphobilin_deaminase_N"/>
</dbReference>
<organism evidence="8 9">
    <name type="scientific">Pinctada imbricata</name>
    <name type="common">Atlantic pearl-oyster</name>
    <name type="synonym">Pinctada martensii</name>
    <dbReference type="NCBI Taxonomy" id="66713"/>
    <lineage>
        <taxon>Eukaryota</taxon>
        <taxon>Metazoa</taxon>
        <taxon>Spiralia</taxon>
        <taxon>Lophotrochozoa</taxon>
        <taxon>Mollusca</taxon>
        <taxon>Bivalvia</taxon>
        <taxon>Autobranchia</taxon>
        <taxon>Pteriomorphia</taxon>
        <taxon>Pterioida</taxon>
        <taxon>Pterioidea</taxon>
        <taxon>Pteriidae</taxon>
        <taxon>Pinctada</taxon>
    </lineage>
</organism>
<reference evidence="8" key="1">
    <citation type="submission" date="2019-08" db="EMBL/GenBank/DDBJ databases">
        <title>The improved chromosome-level genome for the pearl oyster Pinctada fucata martensii using PacBio sequencing and Hi-C.</title>
        <authorList>
            <person name="Zheng Z."/>
        </authorList>
    </citation>
    <scope>NUCLEOTIDE SEQUENCE</scope>
    <source>
        <strain evidence="8">ZZ-2019</strain>
        <tissue evidence="8">Adductor muscle</tissue>
    </source>
</reference>
<proteinExistence type="inferred from homology"/>
<dbReference type="GO" id="GO:0004418">
    <property type="term" value="F:hydroxymethylbilane synthase activity"/>
    <property type="evidence" value="ECO:0007669"/>
    <property type="project" value="UniProtKB-EC"/>
</dbReference>
<dbReference type="PANTHER" id="PTHR11557:SF0">
    <property type="entry name" value="PORPHOBILINOGEN DEAMINASE"/>
    <property type="match status" value="1"/>
</dbReference>
<dbReference type="Gene3D" id="3.30.160.40">
    <property type="entry name" value="Porphobilinogen deaminase, C-terminal domain"/>
    <property type="match status" value="1"/>
</dbReference>
<dbReference type="FunFam" id="3.40.190.10:FF:000005">
    <property type="entry name" value="Porphobilinogen deaminase"/>
    <property type="match status" value="1"/>
</dbReference>
<name>A0AA89BZB4_PINIB</name>
<dbReference type="InterPro" id="IPR036803">
    <property type="entry name" value="Porphobilinogen_deaminase_C_sf"/>
</dbReference>
<dbReference type="InterPro" id="IPR022418">
    <property type="entry name" value="Porphobilinogen_deaminase_C"/>
</dbReference>
<keyword evidence="5" id="KW-0627">Porphyrin biosynthesis</keyword>
<dbReference type="CDD" id="cd13645">
    <property type="entry name" value="PBP2_HuPBGD_like"/>
    <property type="match status" value="1"/>
</dbReference>
<keyword evidence="9" id="KW-1185">Reference proteome</keyword>
<dbReference type="AlphaFoldDB" id="A0AA89BZB4"/>
<sequence length="426" mass="47263">MYFSFIRPILEYGDIIFDNCPNYCCEKLESVNIEAARIVTGATKLLAMVQTNTIIRAIKEHHPNVEFQIVSMDTIGDKVMDRAITKIGETSVFTRELEVALLEKEVDMVVHSFKDLPAKLPDGLVVGCVYTRDSPYDVIAMHSKYQGKTLQDLPPNSVIGTSSLRRMAQIARTYPHLKFENIRGNLNTRFQKLDEGDKYSALILAEAGLVRMGWENRISEKLHSDVCMYAVCQGAIGVECLEGDANTLRLLSCIHDPKSALECIAERSFFKQLDVGYKVPVSVHTEVTKDKIQLSGGVFSIDGTESKIETITKNLSDTNDNDKVMSDNDKVMSDNDKVMSDNDKVMSDNDKFDESLTRREYLGISPPPGVTQNALSIAENVGIELAAIIVNDEKGEELLSIAKSQTEAVSQAAKQRKAIRGNIIAV</sequence>
<evidence type="ECO:0000256" key="3">
    <source>
        <dbReference type="ARBA" id="ARBA00012655"/>
    </source>
</evidence>
<dbReference type="Pfam" id="PF03900">
    <property type="entry name" value="Porphobil_deamC"/>
    <property type="match status" value="1"/>
</dbReference>
<evidence type="ECO:0000256" key="4">
    <source>
        <dbReference type="ARBA" id="ARBA00022679"/>
    </source>
</evidence>
<dbReference type="Proteomes" id="UP001186944">
    <property type="component" value="Unassembled WGS sequence"/>
</dbReference>
<dbReference type="EMBL" id="VSWD01000006">
    <property type="protein sequence ID" value="KAK3099965.1"/>
    <property type="molecule type" value="Genomic_DNA"/>
</dbReference>
<dbReference type="GO" id="GO:0006783">
    <property type="term" value="P:heme biosynthetic process"/>
    <property type="evidence" value="ECO:0007669"/>
    <property type="project" value="TreeGrafter"/>
</dbReference>
<dbReference type="InterPro" id="IPR000860">
    <property type="entry name" value="HemC"/>
</dbReference>
<feature type="domain" description="Porphobilinogen deaminase C-terminal" evidence="7">
    <location>
        <begin position="260"/>
        <end position="317"/>
    </location>
</feature>
<comment type="cofactor">
    <cofactor evidence="1">
        <name>dipyrromethane</name>
        <dbReference type="ChEBI" id="CHEBI:60342"/>
    </cofactor>
</comment>
<dbReference type="PRINTS" id="PR00151">
    <property type="entry name" value="PORPHBDMNASE"/>
</dbReference>
<accession>A0AA89BZB4</accession>
<comment type="similarity">
    <text evidence="2">Belongs to the HMBS family.</text>
</comment>
<dbReference type="NCBIfam" id="TIGR00212">
    <property type="entry name" value="hemC"/>
    <property type="match status" value="1"/>
</dbReference>
<evidence type="ECO:0000259" key="6">
    <source>
        <dbReference type="Pfam" id="PF01379"/>
    </source>
</evidence>
<evidence type="ECO:0000256" key="2">
    <source>
        <dbReference type="ARBA" id="ARBA00005638"/>
    </source>
</evidence>
<dbReference type="SUPFAM" id="SSF54782">
    <property type="entry name" value="Porphobilinogen deaminase (hydroxymethylbilane synthase), C-terminal domain"/>
    <property type="match status" value="1"/>
</dbReference>
<protein>
    <recommendedName>
        <fullName evidence="3">hydroxymethylbilane synthase</fullName>
        <ecNumber evidence="3">2.5.1.61</ecNumber>
    </recommendedName>
</protein>
<feature type="domain" description="Porphobilinogen deaminase N-terminal" evidence="6">
    <location>
        <begin position="45"/>
        <end position="247"/>
    </location>
</feature>
<dbReference type="Gene3D" id="3.40.190.10">
    <property type="entry name" value="Periplasmic binding protein-like II"/>
    <property type="match status" value="2"/>
</dbReference>
<dbReference type="Pfam" id="PF01379">
    <property type="entry name" value="Porphobil_deam"/>
    <property type="match status" value="1"/>
</dbReference>
<dbReference type="GO" id="GO:0005737">
    <property type="term" value="C:cytoplasm"/>
    <property type="evidence" value="ECO:0007669"/>
    <property type="project" value="TreeGrafter"/>
</dbReference>
<gene>
    <name evidence="8" type="ORF">FSP39_012658</name>
</gene>
<keyword evidence="4" id="KW-0808">Transferase</keyword>